<comment type="caution">
    <text evidence="9">The sequence shown here is derived from an EMBL/GenBank/DDBJ whole genome shotgun (WGS) entry which is preliminary data.</text>
</comment>
<reference evidence="9 10" key="1">
    <citation type="submission" date="2006-02" db="EMBL/GenBank/DDBJ databases">
        <authorList>
            <person name="Pinhassi J."/>
            <person name="Pedros-Alio C."/>
            <person name="Ferriera S."/>
            <person name="Johnson J."/>
            <person name="Kravitz S."/>
            <person name="Halpern A."/>
            <person name="Remington K."/>
            <person name="Beeson K."/>
            <person name="Tran B."/>
            <person name="Rogers Y.-H."/>
            <person name="Friedman R."/>
            <person name="Venter J.C."/>
        </authorList>
    </citation>
    <scope>NUCLEOTIDE SEQUENCE [LARGE SCALE GENOMIC DNA]</scope>
    <source>
        <strain evidence="9 10">MED92</strain>
    </source>
</reference>
<feature type="transmembrane region" description="Helical" evidence="7">
    <location>
        <begin position="696"/>
        <end position="718"/>
    </location>
</feature>
<feature type="transmembrane region" description="Helical" evidence="7">
    <location>
        <begin position="278"/>
        <end position="299"/>
    </location>
</feature>
<keyword evidence="3 7" id="KW-0812">Transmembrane</keyword>
<dbReference type="OrthoDB" id="9803781at2"/>
<evidence type="ECO:0000313" key="9">
    <source>
        <dbReference type="EMBL" id="EAR61850.1"/>
    </source>
</evidence>
<evidence type="ECO:0000259" key="8">
    <source>
        <dbReference type="PROSITE" id="PS50156"/>
    </source>
</evidence>
<evidence type="ECO:0000256" key="2">
    <source>
        <dbReference type="ARBA" id="ARBA00022475"/>
    </source>
</evidence>
<dbReference type="PANTHER" id="PTHR33406">
    <property type="entry name" value="MEMBRANE PROTEIN MJ1562-RELATED"/>
    <property type="match status" value="1"/>
</dbReference>
<evidence type="ECO:0000256" key="7">
    <source>
        <dbReference type="SAM" id="Phobius"/>
    </source>
</evidence>
<name>A0A7U8C843_NEPCE</name>
<dbReference type="GO" id="GO:0005886">
    <property type="term" value="C:plasma membrane"/>
    <property type="evidence" value="ECO:0007669"/>
    <property type="project" value="UniProtKB-SubCell"/>
</dbReference>
<feature type="transmembrane region" description="Helical" evidence="7">
    <location>
        <begin position="247"/>
        <end position="266"/>
    </location>
</feature>
<comment type="subcellular location">
    <subcellularLocation>
        <location evidence="1">Cell membrane</location>
        <topology evidence="1">Multi-pass membrane protein</topology>
    </subcellularLocation>
</comment>
<dbReference type="Pfam" id="PF03176">
    <property type="entry name" value="MMPL"/>
    <property type="match status" value="2"/>
</dbReference>
<feature type="domain" description="SSD" evidence="8">
    <location>
        <begin position="247"/>
        <end position="372"/>
    </location>
</feature>
<evidence type="ECO:0000256" key="4">
    <source>
        <dbReference type="ARBA" id="ARBA00022989"/>
    </source>
</evidence>
<keyword evidence="4 7" id="KW-1133">Transmembrane helix</keyword>
<feature type="region of interest" description="Disordered" evidence="6">
    <location>
        <begin position="761"/>
        <end position="795"/>
    </location>
</feature>
<organism evidence="9 10">
    <name type="scientific">Neptuniibacter caesariensis</name>
    <dbReference type="NCBI Taxonomy" id="207954"/>
    <lineage>
        <taxon>Bacteria</taxon>
        <taxon>Pseudomonadati</taxon>
        <taxon>Pseudomonadota</taxon>
        <taxon>Gammaproteobacteria</taxon>
        <taxon>Oceanospirillales</taxon>
        <taxon>Oceanospirillaceae</taxon>
        <taxon>Neptuniibacter</taxon>
    </lineage>
</organism>
<dbReference type="PANTHER" id="PTHR33406:SF12">
    <property type="entry name" value="BLR2997 PROTEIN"/>
    <property type="match status" value="1"/>
</dbReference>
<feature type="transmembrane region" description="Helical" evidence="7">
    <location>
        <begin position="401"/>
        <end position="419"/>
    </location>
</feature>
<dbReference type="InterPro" id="IPR000731">
    <property type="entry name" value="SSD"/>
</dbReference>
<dbReference type="AlphaFoldDB" id="A0A7U8C843"/>
<keyword evidence="10" id="KW-1185">Reference proteome</keyword>
<keyword evidence="2" id="KW-1003">Cell membrane</keyword>
<dbReference type="PROSITE" id="PS50156">
    <property type="entry name" value="SSD"/>
    <property type="match status" value="1"/>
</dbReference>
<feature type="transmembrane region" description="Helical" evidence="7">
    <location>
        <begin position="629"/>
        <end position="649"/>
    </location>
</feature>
<accession>A0A7U8C843</accession>
<gene>
    <name evidence="9" type="ORF">MED92_02843</name>
</gene>
<dbReference type="SUPFAM" id="SSF82866">
    <property type="entry name" value="Multidrug efflux transporter AcrB transmembrane domain"/>
    <property type="match status" value="2"/>
</dbReference>
<feature type="transmembrane region" description="Helical" evidence="7">
    <location>
        <begin position="655"/>
        <end position="676"/>
    </location>
</feature>
<dbReference type="Proteomes" id="UP000002171">
    <property type="component" value="Unassembled WGS sequence"/>
</dbReference>
<keyword evidence="5 7" id="KW-0472">Membrane</keyword>
<dbReference type="RefSeq" id="WP_007022585.1">
    <property type="nucleotide sequence ID" value="NZ_CH724127.1"/>
</dbReference>
<feature type="transmembrane region" description="Helical" evidence="7">
    <location>
        <begin position="222"/>
        <end position="240"/>
    </location>
</feature>
<dbReference type="InterPro" id="IPR004869">
    <property type="entry name" value="MMPL_dom"/>
</dbReference>
<proteinExistence type="predicted"/>
<feature type="transmembrane region" description="Helical" evidence="7">
    <location>
        <begin position="319"/>
        <end position="338"/>
    </location>
</feature>
<evidence type="ECO:0000256" key="1">
    <source>
        <dbReference type="ARBA" id="ARBA00004651"/>
    </source>
</evidence>
<protein>
    <recommendedName>
        <fullName evidence="8">SSD domain-containing protein</fullName>
    </recommendedName>
</protein>
<evidence type="ECO:0000256" key="6">
    <source>
        <dbReference type="SAM" id="MobiDB-lite"/>
    </source>
</evidence>
<feature type="transmembrane region" description="Helical" evidence="7">
    <location>
        <begin position="600"/>
        <end position="622"/>
    </location>
</feature>
<dbReference type="EMBL" id="AAOW01000005">
    <property type="protein sequence ID" value="EAR61850.1"/>
    <property type="molecule type" value="Genomic_DNA"/>
</dbReference>
<feature type="transmembrane region" description="Helical" evidence="7">
    <location>
        <begin position="730"/>
        <end position="749"/>
    </location>
</feature>
<evidence type="ECO:0000313" key="10">
    <source>
        <dbReference type="Proteomes" id="UP000002171"/>
    </source>
</evidence>
<feature type="transmembrane region" description="Helical" evidence="7">
    <location>
        <begin position="350"/>
        <end position="370"/>
    </location>
</feature>
<sequence length="795" mass="88109">MRDRLFRFVIDHPVWVILLSVLFAFGAASGAKNLVFKSDYRVFFSEENPQLTSFESMQKIYSKSDNVAFIISPDDGEVFKPSTLAAIHQLTEESWQVPFSTRVDSITNFQHTWSEEDDMIVEDLVLDPDTLADSDMSRLKEIAVNEPLMLHKLISEEGHVSVVNITVQLPGVNPVEEVPQVVSKVREMRDNFIAANPDLKVHLSGMVMMNNSFAEASLSDNATLVPIMFGVVILGMVFLLKTISGTIATVVVILFSIAATMGLAGWNGMFLTGPSSSTPIMVLTLAVADCVHILTTMFYEMRQGVKKEKAIQDSLRINFQPIFLTSATTAIGFMSLNFSDSPPFRDLGNMVAVGVMLAFIFSITVFPALLRLLPLRVKQIEEGESDTMYKIAGVVIEKRRILLPGMALIMTAIAVLVPMNQLNDDFVKYFDETVPFRQATDYMQDNLSGMTSMEISIDSKEASGINAPAFLKTVGDLSEWLRAQPETDHVNTLSDTIKRLNKNMHSDDPSYYKLPSDRELSAQYLLLYEMSLPYGLDLNNQLNVDKSSTRVVATFMNMTSTQQIEMESRIYDWFAENAPQYKVAIASPSLMFAHIGQRNIYSMLLGTSIALVLISVLLGFALRSVKFGFISLIPNLAPAAMGFGVWFLIDGQIGLALSVVAGMTLGIIVDDTVHFLSKYLHARRDRGKNSKEAVRYAFGSVGRALWITTIVLVAGFMVLAQSSFKLNADMGLLTGLTILIALIVDFLFLPPLLMMLDRTVEEEKEDNTPDSSNMKNEAVAKDSEGENDDSVNQLA</sequence>
<dbReference type="InterPro" id="IPR050545">
    <property type="entry name" value="Mycobact_MmpL"/>
</dbReference>
<evidence type="ECO:0000256" key="3">
    <source>
        <dbReference type="ARBA" id="ARBA00022692"/>
    </source>
</evidence>
<dbReference type="Gene3D" id="1.20.1640.10">
    <property type="entry name" value="Multidrug efflux transporter AcrB transmembrane domain"/>
    <property type="match status" value="2"/>
</dbReference>
<evidence type="ECO:0000256" key="5">
    <source>
        <dbReference type="ARBA" id="ARBA00023136"/>
    </source>
</evidence>